<evidence type="ECO:0000313" key="3">
    <source>
        <dbReference type="EMBL" id="RHW72025.1"/>
    </source>
</evidence>
<dbReference type="Proteomes" id="UP000266743">
    <property type="component" value="Chromosome 6"/>
</dbReference>
<organism evidence="3">
    <name type="scientific">Trypanosoma brucei equiperdum</name>
    <dbReference type="NCBI Taxonomy" id="630700"/>
    <lineage>
        <taxon>Eukaryota</taxon>
        <taxon>Discoba</taxon>
        <taxon>Euglenozoa</taxon>
        <taxon>Kinetoplastea</taxon>
        <taxon>Metakinetoplastina</taxon>
        <taxon>Trypanosomatida</taxon>
        <taxon>Trypanosomatidae</taxon>
        <taxon>Trypanosoma</taxon>
    </lineage>
</organism>
<accession>A0A3L6L718</accession>
<dbReference type="SUPFAM" id="SSF48371">
    <property type="entry name" value="ARM repeat"/>
    <property type="match status" value="1"/>
</dbReference>
<dbReference type="InterPro" id="IPR016024">
    <property type="entry name" value="ARM-type_fold"/>
</dbReference>
<dbReference type="PANTHER" id="PTHR10182:SF3">
    <property type="entry name" value="PROTEIN MO25"/>
    <property type="match status" value="1"/>
</dbReference>
<dbReference type="GO" id="GO:0043539">
    <property type="term" value="F:protein serine/threonine kinase activator activity"/>
    <property type="evidence" value="ECO:0007669"/>
    <property type="project" value="TreeGrafter"/>
</dbReference>
<dbReference type="InterPro" id="IPR013878">
    <property type="entry name" value="Mo25"/>
</dbReference>
<protein>
    <submittedName>
        <fullName evidence="3">Mo25-like</fullName>
    </submittedName>
</protein>
<dbReference type="InterPro" id="IPR011989">
    <property type="entry name" value="ARM-like"/>
</dbReference>
<dbReference type="EMBL" id="QSBY01000006">
    <property type="protein sequence ID" value="RHW72025.1"/>
    <property type="molecule type" value="Genomic_DNA"/>
</dbReference>
<dbReference type="PANTHER" id="PTHR10182">
    <property type="entry name" value="CALCIUM-BINDING PROTEIN 39-RELATED"/>
    <property type="match status" value="1"/>
</dbReference>
<proteinExistence type="inferred from homology"/>
<gene>
    <name evidence="3" type="ORF">DPX39_060027300</name>
</gene>
<name>A0A3L6L718_9TRYP</name>
<feature type="region of interest" description="Disordered" evidence="2">
    <location>
        <begin position="1"/>
        <end position="23"/>
    </location>
</feature>
<dbReference type="GO" id="GO:0035556">
    <property type="term" value="P:intracellular signal transduction"/>
    <property type="evidence" value="ECO:0007669"/>
    <property type="project" value="TreeGrafter"/>
</dbReference>
<sequence length="388" mass="42838">MRKKSVQETDEVPNERLPHILSSSDDPTEVNKALVVLLRRLRAGAGEPISLSPATLSQLLRILVGRTDDAWLEVRKKIAFVFSELLSKDNADVLADALLYGRLHTTTSSEARASRIDFGGVDENSAPDPFTSLKKMKEILGKLAEAHGTVERCVPAADVFRTFLRLPALLEVIMSPEPLFDVQDNEGSAPAHRATKKRCFNDTCIGILCRSAQAYTTALCTETWRSLSTALCTNKALSAPLLLCYFNEFVGMFLGCLEGDNFVAKLHALELIDAILEDAAFLKARPKLAESPALLCALLPLTNSRSQHIRFLTFDAIKVFIAKGNKPAPIRYILYINRETLARYVEDYSPNEATIGKVLSAEKEKILRSLLSLEPLSHEEEVLLNASA</sequence>
<dbReference type="AlphaFoldDB" id="A0A3L6L718"/>
<reference evidence="3" key="1">
    <citation type="submission" date="2018-09" db="EMBL/GenBank/DDBJ databases">
        <title>whole genome sequence of T. equiperdum IVM-t1 strain.</title>
        <authorList>
            <person name="Suganuma K."/>
        </authorList>
    </citation>
    <scope>NUCLEOTIDE SEQUENCE [LARGE SCALE GENOMIC DNA]</scope>
    <source>
        <strain evidence="3">IVM-t1</strain>
    </source>
</reference>
<evidence type="ECO:0000256" key="1">
    <source>
        <dbReference type="ARBA" id="ARBA00011012"/>
    </source>
</evidence>
<comment type="similarity">
    <text evidence="1">Belongs to the Mo25 family.</text>
</comment>
<comment type="caution">
    <text evidence="3">The sequence shown here is derived from an EMBL/GenBank/DDBJ whole genome shotgun (WGS) entry which is preliminary data.</text>
</comment>
<dbReference type="Gene3D" id="1.25.10.10">
    <property type="entry name" value="Leucine-rich Repeat Variant"/>
    <property type="match status" value="1"/>
</dbReference>
<evidence type="ECO:0000256" key="2">
    <source>
        <dbReference type="SAM" id="MobiDB-lite"/>
    </source>
</evidence>
<dbReference type="Pfam" id="PF08569">
    <property type="entry name" value="Mo25"/>
    <property type="match status" value="1"/>
</dbReference>